<accession>A0ABT8SK01</accession>
<evidence type="ECO:0000313" key="2">
    <source>
        <dbReference type="Proteomes" id="UP001169063"/>
    </source>
</evidence>
<gene>
    <name evidence="1" type="ORF">Q0812_05530</name>
</gene>
<comment type="caution">
    <text evidence="1">The sequence shown here is derived from an EMBL/GenBank/DDBJ whole genome shotgun (WGS) entry which is preliminary data.</text>
</comment>
<sequence length="64" mass="6933">MTTELMDEARTAQEAAYEVLASSLGRTLGLVERADRGQYAEAILESCVRMHALAQACVHLRAPG</sequence>
<reference evidence="1" key="1">
    <citation type="submission" date="2023-07" db="EMBL/GenBank/DDBJ databases">
        <title>Brevundimonas soil sp. nov., isolated from the soil of chemical plant.</title>
        <authorList>
            <person name="Wu N."/>
        </authorList>
    </citation>
    <scope>NUCLEOTIDE SEQUENCE</scope>
    <source>
        <strain evidence="1">XZ-24</strain>
    </source>
</reference>
<dbReference type="EMBL" id="JAUKTR010000002">
    <property type="protein sequence ID" value="MDO1558885.1"/>
    <property type="molecule type" value="Genomic_DNA"/>
</dbReference>
<organism evidence="1 2">
    <name type="scientific">Peiella sedimenti</name>
    <dbReference type="NCBI Taxonomy" id="3061083"/>
    <lineage>
        <taxon>Bacteria</taxon>
        <taxon>Pseudomonadati</taxon>
        <taxon>Pseudomonadota</taxon>
        <taxon>Alphaproteobacteria</taxon>
        <taxon>Caulobacterales</taxon>
        <taxon>Caulobacteraceae</taxon>
        <taxon>Peiella</taxon>
    </lineage>
</organism>
<keyword evidence="2" id="KW-1185">Reference proteome</keyword>
<evidence type="ECO:0000313" key="1">
    <source>
        <dbReference type="EMBL" id="MDO1558885.1"/>
    </source>
</evidence>
<name>A0ABT8SK01_9CAUL</name>
<protein>
    <submittedName>
        <fullName evidence="1">Uncharacterized protein</fullName>
    </submittedName>
</protein>
<dbReference type="RefSeq" id="WP_302109318.1">
    <property type="nucleotide sequence ID" value="NZ_JAUKTR010000002.1"/>
</dbReference>
<dbReference type="Proteomes" id="UP001169063">
    <property type="component" value="Unassembled WGS sequence"/>
</dbReference>
<proteinExistence type="predicted"/>